<evidence type="ECO:0000256" key="2">
    <source>
        <dbReference type="ARBA" id="ARBA00022679"/>
    </source>
</evidence>
<dbReference type="Proteomes" id="UP001320460">
    <property type="component" value="Chromosome"/>
</dbReference>
<dbReference type="InterPro" id="IPR013749">
    <property type="entry name" value="PM/HMP-P_kinase-1"/>
</dbReference>
<evidence type="ECO:0000313" key="8">
    <source>
        <dbReference type="Proteomes" id="UP001320460"/>
    </source>
</evidence>
<accession>A0ABM7VW89</accession>
<dbReference type="InterPro" id="IPR029056">
    <property type="entry name" value="Ribokinase-like"/>
</dbReference>
<keyword evidence="2" id="KW-0808">Transferase</keyword>
<dbReference type="Gene3D" id="3.40.1190.20">
    <property type="match status" value="1"/>
</dbReference>
<feature type="domain" description="Pyridoxamine kinase/Phosphomethylpyrimidine kinase" evidence="6">
    <location>
        <begin position="65"/>
        <end position="269"/>
    </location>
</feature>
<keyword evidence="3" id="KW-0547">Nucleotide-binding</keyword>
<dbReference type="EMBL" id="AP025334">
    <property type="protein sequence ID" value="BDD51462.1"/>
    <property type="molecule type" value="Genomic_DNA"/>
</dbReference>
<dbReference type="Pfam" id="PF08543">
    <property type="entry name" value="Phos_pyr_kin"/>
    <property type="match status" value="1"/>
</dbReference>
<evidence type="ECO:0000259" key="6">
    <source>
        <dbReference type="Pfam" id="PF08543"/>
    </source>
</evidence>
<dbReference type="CDD" id="cd01173">
    <property type="entry name" value="pyridoxal_pyridoxamine_kinase"/>
    <property type="match status" value="1"/>
</dbReference>
<organism evidence="7 8">
    <name type="scientific">Phytobacter diazotrophicus</name>
    <dbReference type="NCBI Taxonomy" id="395631"/>
    <lineage>
        <taxon>Bacteria</taxon>
        <taxon>Pseudomonadati</taxon>
        <taxon>Pseudomonadota</taxon>
        <taxon>Gammaproteobacteria</taxon>
        <taxon>Enterobacterales</taxon>
        <taxon>Enterobacteriaceae</taxon>
        <taxon>Phytobacter</taxon>
    </lineage>
</organism>
<gene>
    <name evidence="7" type="primary">pdxK</name>
    <name evidence="7" type="ORF">PDTA9734_29490</name>
</gene>
<dbReference type="RefSeq" id="WP_125124778.1">
    <property type="nucleotide sequence ID" value="NZ_AP025334.1"/>
</dbReference>
<name>A0ABM7VW89_9ENTR</name>
<dbReference type="InterPro" id="IPR004625">
    <property type="entry name" value="PyrdxlKinase"/>
</dbReference>
<evidence type="ECO:0000313" key="7">
    <source>
        <dbReference type="EMBL" id="BDD51462.1"/>
    </source>
</evidence>
<keyword evidence="8" id="KW-1185">Reference proteome</keyword>
<evidence type="ECO:0000256" key="5">
    <source>
        <dbReference type="ARBA" id="ARBA00022840"/>
    </source>
</evidence>
<keyword evidence="5" id="KW-0067">ATP-binding</keyword>
<sequence>MSSTTRVPLLVDKPDVISVQSQVTYGSVGNSIALPALTQHGIHALAVPTFLLSNTPHFPASYGGEIPDAWFHGYLRAIEERGQAGSLQAVLTGYLGSVAKARALHGWLIRLREINPSIRVIIDPVMGDEDTGFYVAPELATFYREHLVPLATGLTPNVFELSQLCGCPLQHREDIVQGARTLLTKNTRWVVVTSAATVITQKTMEVFCVTPDSVTVTEHCFYKGAPKGTGDLFSAELTARILQGYRIEDATQLAALFTAQRVLESQAAGYNELYVQPGKRQQ</sequence>
<dbReference type="GO" id="GO:0016301">
    <property type="term" value="F:kinase activity"/>
    <property type="evidence" value="ECO:0007669"/>
    <property type="project" value="UniProtKB-KW"/>
</dbReference>
<dbReference type="PANTHER" id="PTHR10534">
    <property type="entry name" value="PYRIDOXAL KINASE"/>
    <property type="match status" value="1"/>
</dbReference>
<proteinExistence type="predicted"/>
<evidence type="ECO:0000256" key="4">
    <source>
        <dbReference type="ARBA" id="ARBA00022777"/>
    </source>
</evidence>
<keyword evidence="4 7" id="KW-0418">Kinase</keyword>
<evidence type="ECO:0000256" key="1">
    <source>
        <dbReference type="ARBA" id="ARBA00012104"/>
    </source>
</evidence>
<reference evidence="7 8" key="1">
    <citation type="submission" date="2021-12" db="EMBL/GenBank/DDBJ databases">
        <title>Complete genome sequence of Phytobacter diazotrophicus TA9734.</title>
        <authorList>
            <person name="Kubota H."/>
            <person name="Nakayama Y."/>
            <person name="Ariyoshi T."/>
        </authorList>
    </citation>
    <scope>NUCLEOTIDE SEQUENCE [LARGE SCALE GENOMIC DNA]</scope>
    <source>
        <strain evidence="7 8">TA9734</strain>
    </source>
</reference>
<protein>
    <recommendedName>
        <fullName evidence="1">pyridoxal kinase</fullName>
        <ecNumber evidence="1">2.7.1.35</ecNumber>
    </recommendedName>
</protein>
<dbReference type="EC" id="2.7.1.35" evidence="1"/>
<dbReference type="PANTHER" id="PTHR10534:SF15">
    <property type="entry name" value="PYRIDOXINE_PYRIDOXAL_PYRIDOXAMINE KINASE"/>
    <property type="match status" value="1"/>
</dbReference>
<evidence type="ECO:0000256" key="3">
    <source>
        <dbReference type="ARBA" id="ARBA00022741"/>
    </source>
</evidence>
<dbReference type="SUPFAM" id="SSF53613">
    <property type="entry name" value="Ribokinase-like"/>
    <property type="match status" value="1"/>
</dbReference>